<keyword evidence="2" id="KW-1185">Reference proteome</keyword>
<reference evidence="1 2" key="1">
    <citation type="submission" date="2016-10" db="EMBL/GenBank/DDBJ databases">
        <authorList>
            <person name="de Groot N.N."/>
        </authorList>
    </citation>
    <scope>NUCLEOTIDE SEQUENCE [LARGE SCALE GENOMIC DNA]</scope>
    <source>
        <strain evidence="1 2">CCM7597</strain>
    </source>
</reference>
<dbReference type="STRING" id="571932.SAMN05421743_12136"/>
<dbReference type="Proteomes" id="UP000198584">
    <property type="component" value="Unassembled WGS sequence"/>
</dbReference>
<proteinExistence type="predicted"/>
<dbReference type="RefSeq" id="WP_093046463.1">
    <property type="nucleotide sequence ID" value="NZ_FNQR01000021.1"/>
</dbReference>
<accession>A0A1H4H3X7</accession>
<name>A0A1H4H3X7_9BACI</name>
<protein>
    <submittedName>
        <fullName evidence="1">Uncharacterized protein</fullName>
    </submittedName>
</protein>
<dbReference type="OrthoDB" id="2915142at2"/>
<dbReference type="AlphaFoldDB" id="A0A1H4H3X7"/>
<evidence type="ECO:0000313" key="2">
    <source>
        <dbReference type="Proteomes" id="UP000198584"/>
    </source>
</evidence>
<organism evidence="1 2">
    <name type="scientific">Thalassobacillus cyri</name>
    <dbReference type="NCBI Taxonomy" id="571932"/>
    <lineage>
        <taxon>Bacteria</taxon>
        <taxon>Bacillati</taxon>
        <taxon>Bacillota</taxon>
        <taxon>Bacilli</taxon>
        <taxon>Bacillales</taxon>
        <taxon>Bacillaceae</taxon>
        <taxon>Thalassobacillus</taxon>
    </lineage>
</organism>
<gene>
    <name evidence="1" type="ORF">SAMN05421743_12136</name>
</gene>
<evidence type="ECO:0000313" key="1">
    <source>
        <dbReference type="EMBL" id="SEB15732.1"/>
    </source>
</evidence>
<dbReference type="EMBL" id="FNQR01000021">
    <property type="protein sequence ID" value="SEB15732.1"/>
    <property type="molecule type" value="Genomic_DNA"/>
</dbReference>
<sequence>MARYELIEVGGKVYPAAITNHSLSMGEKLGLIDKSQLPDLLEMKFYPAVIYLGIIGVDKQERMSFQEFLQNYAPDEHQLIQQYKGLILACTESSPNHFAKGLNDSISKKVDKGQKQIKNPKLNLECVEDRYVLYCLGSGIDSDVFWHYPIPDVERIYESKQAYDGWKNNPATY</sequence>